<accession>A0A9N9IEE8</accession>
<reference evidence="1" key="1">
    <citation type="submission" date="2021-06" db="EMBL/GenBank/DDBJ databases">
        <authorList>
            <person name="Kallberg Y."/>
            <person name="Tangrot J."/>
            <person name="Rosling A."/>
        </authorList>
    </citation>
    <scope>NUCLEOTIDE SEQUENCE</scope>
    <source>
        <strain evidence="1">UK204</strain>
    </source>
</reference>
<name>A0A9N9IEE8_9GLOM</name>
<proteinExistence type="predicted"/>
<gene>
    <name evidence="1" type="ORF">FCALED_LOCUS15052</name>
</gene>
<sequence length="45" mass="5199">DDEDFIMKFDNDSYLQALSSLNKEQDDFILQNDAEEEDTGSVPKK</sequence>
<keyword evidence="2" id="KW-1185">Reference proteome</keyword>
<comment type="caution">
    <text evidence="1">The sequence shown here is derived from an EMBL/GenBank/DDBJ whole genome shotgun (WGS) entry which is preliminary data.</text>
</comment>
<protein>
    <submittedName>
        <fullName evidence="1">14985_t:CDS:1</fullName>
    </submittedName>
</protein>
<organism evidence="1 2">
    <name type="scientific">Funneliformis caledonium</name>
    <dbReference type="NCBI Taxonomy" id="1117310"/>
    <lineage>
        <taxon>Eukaryota</taxon>
        <taxon>Fungi</taxon>
        <taxon>Fungi incertae sedis</taxon>
        <taxon>Mucoromycota</taxon>
        <taxon>Glomeromycotina</taxon>
        <taxon>Glomeromycetes</taxon>
        <taxon>Glomerales</taxon>
        <taxon>Glomeraceae</taxon>
        <taxon>Funneliformis</taxon>
    </lineage>
</organism>
<dbReference type="AlphaFoldDB" id="A0A9N9IEE8"/>
<feature type="non-terminal residue" evidence="1">
    <location>
        <position position="1"/>
    </location>
</feature>
<dbReference type="EMBL" id="CAJVPQ010012544">
    <property type="protein sequence ID" value="CAG8732100.1"/>
    <property type="molecule type" value="Genomic_DNA"/>
</dbReference>
<dbReference type="Proteomes" id="UP000789570">
    <property type="component" value="Unassembled WGS sequence"/>
</dbReference>
<evidence type="ECO:0000313" key="2">
    <source>
        <dbReference type="Proteomes" id="UP000789570"/>
    </source>
</evidence>
<evidence type="ECO:0000313" key="1">
    <source>
        <dbReference type="EMBL" id="CAG8732100.1"/>
    </source>
</evidence>